<keyword evidence="1" id="KW-0812">Transmembrane</keyword>
<name>A0A212KF52_9DELT</name>
<gene>
    <name evidence="3" type="ORF">KL86DPRO_60111</name>
</gene>
<keyword evidence="1" id="KW-0472">Membrane</keyword>
<feature type="transmembrane region" description="Helical" evidence="1">
    <location>
        <begin position="249"/>
        <end position="269"/>
    </location>
</feature>
<dbReference type="EMBL" id="FLUQ01000006">
    <property type="protein sequence ID" value="SBW10299.1"/>
    <property type="molecule type" value="Genomic_DNA"/>
</dbReference>
<organism evidence="3">
    <name type="scientific">uncultured delta proteobacterium</name>
    <dbReference type="NCBI Taxonomy" id="34034"/>
    <lineage>
        <taxon>Bacteria</taxon>
        <taxon>Deltaproteobacteria</taxon>
        <taxon>environmental samples</taxon>
    </lineage>
</organism>
<proteinExistence type="predicted"/>
<protein>
    <submittedName>
        <fullName evidence="3">Uncharacterized protein</fullName>
    </submittedName>
</protein>
<evidence type="ECO:0000313" key="3">
    <source>
        <dbReference type="EMBL" id="SBW10299.1"/>
    </source>
</evidence>
<feature type="signal peptide" evidence="2">
    <location>
        <begin position="1"/>
        <end position="24"/>
    </location>
</feature>
<reference evidence="3" key="1">
    <citation type="submission" date="2016-04" db="EMBL/GenBank/DDBJ databases">
        <authorList>
            <person name="Evans L.H."/>
            <person name="Alamgir A."/>
            <person name="Owens N."/>
            <person name="Weber N.D."/>
            <person name="Virtaneva K."/>
            <person name="Barbian K."/>
            <person name="Babar A."/>
            <person name="Rosenke K."/>
        </authorList>
    </citation>
    <scope>NUCLEOTIDE SEQUENCE</scope>
    <source>
        <strain evidence="3">86</strain>
    </source>
</reference>
<keyword evidence="2" id="KW-0732">Signal</keyword>
<feature type="chain" id="PRO_5013369973" evidence="2">
    <location>
        <begin position="25"/>
        <end position="275"/>
    </location>
</feature>
<dbReference type="AlphaFoldDB" id="A0A212KF52"/>
<evidence type="ECO:0000256" key="1">
    <source>
        <dbReference type="SAM" id="Phobius"/>
    </source>
</evidence>
<accession>A0A212KF52</accession>
<keyword evidence="1" id="KW-1133">Transmembrane helix</keyword>
<sequence>MQHARVTPAILLALLLFAATAAWAAPGADAQTRAPAPGDAPVPIAPFPAAPKGEVLVGGSFFSLTTPEGYVLADEEDYGNFLENTYDSLEAVGMTLQAAYIPENIDMRARKDPSTTVDKYLAVMTYDDLDKEIITPKVFEEMQATFRANPDMLGKESSPGTAAAPRRIGPLAMTGTAVFYSFRTQNDEGKAVGGAMALVHTEKTLVYVCLYALTGKSEAETVEALRAELPGVVAGLAIPPPDTRDGKPFIYAGLACLLFAFLLGLFFLFRERKAP</sequence>
<evidence type="ECO:0000256" key="2">
    <source>
        <dbReference type="SAM" id="SignalP"/>
    </source>
</evidence>